<feature type="non-terminal residue" evidence="1">
    <location>
        <position position="1"/>
    </location>
</feature>
<dbReference type="SUPFAM" id="SSF53697">
    <property type="entry name" value="SIS domain"/>
    <property type="match status" value="1"/>
</dbReference>
<organism evidence="1">
    <name type="scientific">marine sediment metagenome</name>
    <dbReference type="NCBI Taxonomy" id="412755"/>
    <lineage>
        <taxon>unclassified sequences</taxon>
        <taxon>metagenomes</taxon>
        <taxon>ecological metagenomes</taxon>
    </lineage>
</organism>
<dbReference type="GO" id="GO:1901135">
    <property type="term" value="P:carbohydrate derivative metabolic process"/>
    <property type="evidence" value="ECO:0007669"/>
    <property type="project" value="InterPro"/>
</dbReference>
<sequence>GARQAHEYDLSRFTVFGASNSGRTKELISLFTQLKRQGHTSRFGLSANRPCLLEDVTAKCYTLTCGKEEAVAATKSVVEQALFYRALLGPWEKDSPIVANQQEASRKAREVLEAELDPELVRKLAAAPVIYFAGRNNGVAEELTLKTNEITHKKSDYLEGTYAVHGIEEIMRPEEVVLVVDPFPEEIEKFTTTLVDGVGMTVIAVAAEETALPTVRIPRVEGYETILQLLAGWNVLVQVGVSLGINLDKAERARKIGNEFVGS</sequence>
<dbReference type="InterPro" id="IPR046348">
    <property type="entry name" value="SIS_dom_sf"/>
</dbReference>
<accession>X0V7K0</accession>
<name>X0V7K0_9ZZZZ</name>
<dbReference type="EMBL" id="BARS01015994">
    <property type="protein sequence ID" value="GAF96620.1"/>
    <property type="molecule type" value="Genomic_DNA"/>
</dbReference>
<dbReference type="GO" id="GO:0097367">
    <property type="term" value="F:carbohydrate derivative binding"/>
    <property type="evidence" value="ECO:0007669"/>
    <property type="project" value="InterPro"/>
</dbReference>
<comment type="caution">
    <text evidence="1">The sequence shown here is derived from an EMBL/GenBank/DDBJ whole genome shotgun (WGS) entry which is preliminary data.</text>
</comment>
<dbReference type="Gene3D" id="3.40.50.10490">
    <property type="entry name" value="Glucose-6-phosphate isomerase like protein, domain 1"/>
    <property type="match status" value="2"/>
</dbReference>
<gene>
    <name evidence="1" type="ORF">S01H1_26390</name>
</gene>
<reference evidence="1" key="1">
    <citation type="journal article" date="2014" name="Front. Microbiol.">
        <title>High frequency of phylogenetically diverse reductive dehalogenase-homologous genes in deep subseafloor sedimentary metagenomes.</title>
        <authorList>
            <person name="Kawai M."/>
            <person name="Futagami T."/>
            <person name="Toyoda A."/>
            <person name="Takaki Y."/>
            <person name="Nishi S."/>
            <person name="Hori S."/>
            <person name="Arai W."/>
            <person name="Tsubouchi T."/>
            <person name="Morono Y."/>
            <person name="Uchiyama I."/>
            <person name="Ito T."/>
            <person name="Fujiyama A."/>
            <person name="Inagaki F."/>
            <person name="Takami H."/>
        </authorList>
    </citation>
    <scope>NUCLEOTIDE SEQUENCE</scope>
    <source>
        <strain evidence="1">Expedition CK06-06</strain>
    </source>
</reference>
<evidence type="ECO:0000313" key="1">
    <source>
        <dbReference type="EMBL" id="GAF96620.1"/>
    </source>
</evidence>
<proteinExistence type="predicted"/>
<evidence type="ECO:0008006" key="2">
    <source>
        <dbReference type="Google" id="ProtNLM"/>
    </source>
</evidence>
<dbReference type="AlphaFoldDB" id="X0V7K0"/>
<protein>
    <recommendedName>
        <fullName evidence="2">SIS domain-containing protein</fullName>
    </recommendedName>
</protein>